<dbReference type="GO" id="GO:0045504">
    <property type="term" value="F:dynein heavy chain binding"/>
    <property type="evidence" value="ECO:0007669"/>
    <property type="project" value="TreeGrafter"/>
</dbReference>
<dbReference type="Gene3D" id="2.130.10.10">
    <property type="entry name" value="YVTN repeat-like/Quinoprotein amine dehydrogenase"/>
    <property type="match status" value="1"/>
</dbReference>
<keyword evidence="1" id="KW-0963">Cytoplasm</keyword>
<evidence type="ECO:0000256" key="1">
    <source>
        <dbReference type="ARBA" id="ARBA00022490"/>
    </source>
</evidence>
<evidence type="ECO:0000313" key="4">
    <source>
        <dbReference type="EMBL" id="KYM99050.1"/>
    </source>
</evidence>
<dbReference type="EMBL" id="KQ977876">
    <property type="protein sequence ID" value="KYM99050.1"/>
    <property type="molecule type" value="Genomic_DNA"/>
</dbReference>
<protein>
    <submittedName>
        <fullName evidence="4">Cytoplasmic dynein 1 intermediate chain 2</fullName>
    </submittedName>
</protein>
<accession>A0A195CEB6</accession>
<dbReference type="Proteomes" id="UP000078542">
    <property type="component" value="Unassembled WGS sequence"/>
</dbReference>
<dbReference type="STRING" id="456900.A0A195CEB6"/>
<dbReference type="InterPro" id="IPR015943">
    <property type="entry name" value="WD40/YVTN_repeat-like_dom_sf"/>
</dbReference>
<dbReference type="InterPro" id="IPR050687">
    <property type="entry name" value="Dynein_IC"/>
</dbReference>
<keyword evidence="3" id="KW-0677">Repeat</keyword>
<evidence type="ECO:0000256" key="2">
    <source>
        <dbReference type="ARBA" id="ARBA00022574"/>
    </source>
</evidence>
<evidence type="ECO:0000256" key="3">
    <source>
        <dbReference type="ARBA" id="ARBA00022737"/>
    </source>
</evidence>
<dbReference type="PANTHER" id="PTHR12442:SF22">
    <property type="entry name" value="CYTOPLASMIC DYNEIN 1 INTERMEDIATE CHAIN-RELATED"/>
    <property type="match status" value="1"/>
</dbReference>
<dbReference type="InterPro" id="IPR036322">
    <property type="entry name" value="WD40_repeat_dom_sf"/>
</dbReference>
<keyword evidence="5" id="KW-1185">Reference proteome</keyword>
<proteinExistence type="predicted"/>
<dbReference type="GO" id="GO:0005868">
    <property type="term" value="C:cytoplasmic dynein complex"/>
    <property type="evidence" value="ECO:0007669"/>
    <property type="project" value="TreeGrafter"/>
</dbReference>
<dbReference type="GO" id="GO:0010970">
    <property type="term" value="P:transport along microtubule"/>
    <property type="evidence" value="ECO:0007669"/>
    <property type="project" value="TreeGrafter"/>
</dbReference>
<dbReference type="SUPFAM" id="SSF50978">
    <property type="entry name" value="WD40 repeat-like"/>
    <property type="match status" value="1"/>
</dbReference>
<organism evidence="4 5">
    <name type="scientific">Cyphomyrmex costatus</name>
    <dbReference type="NCBI Taxonomy" id="456900"/>
    <lineage>
        <taxon>Eukaryota</taxon>
        <taxon>Metazoa</taxon>
        <taxon>Ecdysozoa</taxon>
        <taxon>Arthropoda</taxon>
        <taxon>Hexapoda</taxon>
        <taxon>Insecta</taxon>
        <taxon>Pterygota</taxon>
        <taxon>Neoptera</taxon>
        <taxon>Endopterygota</taxon>
        <taxon>Hymenoptera</taxon>
        <taxon>Apocrita</taxon>
        <taxon>Aculeata</taxon>
        <taxon>Formicoidea</taxon>
        <taxon>Formicidae</taxon>
        <taxon>Myrmicinae</taxon>
        <taxon>Cyphomyrmex</taxon>
    </lineage>
</organism>
<name>A0A195CEB6_9HYME</name>
<evidence type="ECO:0000313" key="5">
    <source>
        <dbReference type="Proteomes" id="UP000078542"/>
    </source>
</evidence>
<dbReference type="AlphaFoldDB" id="A0A195CEB6"/>
<keyword evidence="2" id="KW-0853">WD repeat</keyword>
<gene>
    <name evidence="4" type="ORF">ALC62_10164</name>
</gene>
<reference evidence="4 5" key="1">
    <citation type="submission" date="2016-03" db="EMBL/GenBank/DDBJ databases">
        <title>Cyphomyrmex costatus WGS genome.</title>
        <authorList>
            <person name="Nygaard S."/>
            <person name="Hu H."/>
            <person name="Boomsma J."/>
            <person name="Zhang G."/>
        </authorList>
    </citation>
    <scope>NUCLEOTIDE SEQUENCE [LARGE SCALE GENOMIC DNA]</scope>
    <source>
        <strain evidence="4">MS0001</strain>
        <tissue evidence="4">Whole body</tissue>
    </source>
</reference>
<sequence length="145" mass="16445">MAYFDQIVLLDNRVQKKTPIQRTPLSATAHTHPVYCWNVVGIQIAHNLISISTDGKLCSWGHPRPVTSINAHAVQGDIDFSHLFLTSSLDWTIKLGSLKENKPLYSFEHNDDYVYDVALLIGNDTGKIWVYDVAEVRMMILKNFS</sequence>
<dbReference type="GO" id="GO:0045503">
    <property type="term" value="F:dynein light chain binding"/>
    <property type="evidence" value="ECO:0007669"/>
    <property type="project" value="TreeGrafter"/>
</dbReference>
<dbReference type="PANTHER" id="PTHR12442">
    <property type="entry name" value="DYNEIN INTERMEDIATE CHAIN"/>
    <property type="match status" value="1"/>
</dbReference>